<dbReference type="SUPFAM" id="SSF56281">
    <property type="entry name" value="Metallo-hydrolase/oxidoreductase"/>
    <property type="match status" value="1"/>
</dbReference>
<dbReference type="InterPro" id="IPR001279">
    <property type="entry name" value="Metallo-B-lactamas"/>
</dbReference>
<comment type="caution">
    <text evidence="4">The sequence shown here is derived from an EMBL/GenBank/DDBJ whole genome shotgun (WGS) entry which is preliminary data.</text>
</comment>
<proteinExistence type="inferred from homology"/>
<dbReference type="PANTHER" id="PTHR42951:SF4">
    <property type="entry name" value="ACYL-COENZYME A THIOESTERASE MBLAC2"/>
    <property type="match status" value="1"/>
</dbReference>
<gene>
    <name evidence="4" type="ORF">K0625_08445</name>
</gene>
<evidence type="ECO:0000313" key="5">
    <source>
        <dbReference type="Proteomes" id="UP001195963"/>
    </source>
</evidence>
<dbReference type="CDD" id="cd16282">
    <property type="entry name" value="metallo-hydrolase-like_MBL-fold"/>
    <property type="match status" value="1"/>
</dbReference>
<accession>A0ABS7E1Z2</accession>
<protein>
    <submittedName>
        <fullName evidence="4">MBL fold metallo-hydrolase</fullName>
    </submittedName>
</protein>
<dbReference type="Pfam" id="PF00753">
    <property type="entry name" value="Lactamase_B"/>
    <property type="match status" value="1"/>
</dbReference>
<dbReference type="InterPro" id="IPR036866">
    <property type="entry name" value="RibonucZ/Hydroxyglut_hydro"/>
</dbReference>
<evidence type="ECO:0000259" key="3">
    <source>
        <dbReference type="SMART" id="SM00849"/>
    </source>
</evidence>
<evidence type="ECO:0000256" key="1">
    <source>
        <dbReference type="ARBA" id="ARBA00005250"/>
    </source>
</evidence>
<keyword evidence="5" id="KW-1185">Reference proteome</keyword>
<dbReference type="InterPro" id="IPR050855">
    <property type="entry name" value="NDM-1-like"/>
</dbReference>
<feature type="domain" description="Metallo-beta-lactamase" evidence="3">
    <location>
        <begin position="51"/>
        <end position="223"/>
    </location>
</feature>
<dbReference type="PANTHER" id="PTHR42951">
    <property type="entry name" value="METALLO-BETA-LACTAMASE DOMAIN-CONTAINING"/>
    <property type="match status" value="1"/>
</dbReference>
<organism evidence="4 5">
    <name type="scientific">Shewanella nanhaiensis</name>
    <dbReference type="NCBI Taxonomy" id="2864872"/>
    <lineage>
        <taxon>Bacteria</taxon>
        <taxon>Pseudomonadati</taxon>
        <taxon>Pseudomonadota</taxon>
        <taxon>Gammaproteobacteria</taxon>
        <taxon>Alteromonadales</taxon>
        <taxon>Shewanellaceae</taxon>
        <taxon>Shewanella</taxon>
    </lineage>
</organism>
<dbReference type="SMART" id="SM00849">
    <property type="entry name" value="Lactamase_B"/>
    <property type="match status" value="1"/>
</dbReference>
<dbReference type="Gene3D" id="3.60.15.10">
    <property type="entry name" value="Ribonuclease Z/Hydroxyacylglutathione hydrolase-like"/>
    <property type="match status" value="1"/>
</dbReference>
<name>A0ABS7E1Z2_9GAMM</name>
<feature type="chain" id="PRO_5047095036" evidence="2">
    <location>
        <begin position="26"/>
        <end position="291"/>
    </location>
</feature>
<evidence type="ECO:0000256" key="2">
    <source>
        <dbReference type="SAM" id="SignalP"/>
    </source>
</evidence>
<comment type="similarity">
    <text evidence="1">Belongs to the metallo-beta-lactamase superfamily. Class-B beta-lactamase family.</text>
</comment>
<sequence>MAHMMNTRLLLSVSLSYLLTTSAFANDDRFKDVEITPQQLTKTSYMFTGSGGNIGVSAGSDGILIIDNQFAPLADKISAALSKIQAGKPKYVVNTHYHGDHTGGNNLFGIDGVILAHHNVLSRLSGNTSYTPAGLPSITYHEGINIHFNGENLQLLHMGPGHTDGDSIVLWQDKSVLHMGDLFFKDRFPYIDLNAGGSVKGYRNNVAAMIRKINDETKVIPGHGSLATKNDLIRFKHMLDASINWMQSKLQAQQTLDEIQAEGMPEKWQSWEWRFISEKKWIDTLYNGLKK</sequence>
<dbReference type="EMBL" id="JAHZST010000005">
    <property type="protein sequence ID" value="MBW8183697.1"/>
    <property type="molecule type" value="Genomic_DNA"/>
</dbReference>
<feature type="signal peptide" evidence="2">
    <location>
        <begin position="1"/>
        <end position="25"/>
    </location>
</feature>
<dbReference type="Proteomes" id="UP001195963">
    <property type="component" value="Unassembled WGS sequence"/>
</dbReference>
<dbReference type="RefSeq" id="WP_220109291.1">
    <property type="nucleotide sequence ID" value="NZ_JAHZST010000005.1"/>
</dbReference>
<reference evidence="4 5" key="1">
    <citation type="submission" date="2021-07" db="EMBL/GenBank/DDBJ databases">
        <title>Shewanella sp. nov, isolated from SCS.</title>
        <authorList>
            <person name="Cao W.R."/>
        </authorList>
    </citation>
    <scope>NUCLEOTIDE SEQUENCE [LARGE SCALE GENOMIC DNA]</scope>
    <source>
        <strain evidence="4 5">NR704-98</strain>
    </source>
</reference>
<keyword evidence="2" id="KW-0732">Signal</keyword>
<evidence type="ECO:0000313" key="4">
    <source>
        <dbReference type="EMBL" id="MBW8183697.1"/>
    </source>
</evidence>